<dbReference type="InterPro" id="IPR036047">
    <property type="entry name" value="F-box-like_dom_sf"/>
</dbReference>
<evidence type="ECO:0000259" key="1">
    <source>
        <dbReference type="PROSITE" id="PS50181"/>
    </source>
</evidence>
<protein>
    <recommendedName>
        <fullName evidence="1">F-box domain-containing protein</fullName>
    </recommendedName>
</protein>
<evidence type="ECO:0000313" key="3">
    <source>
        <dbReference type="Proteomes" id="UP000748756"/>
    </source>
</evidence>
<dbReference type="SUPFAM" id="SSF81383">
    <property type="entry name" value="F-box domain"/>
    <property type="match status" value="1"/>
</dbReference>
<feature type="domain" description="F-box" evidence="1">
    <location>
        <begin position="1"/>
        <end position="41"/>
    </location>
</feature>
<dbReference type="InterPro" id="IPR001810">
    <property type="entry name" value="F-box_dom"/>
</dbReference>
<keyword evidence="3" id="KW-1185">Reference proteome</keyword>
<dbReference type="InterPro" id="IPR032675">
    <property type="entry name" value="LRR_dom_sf"/>
</dbReference>
<dbReference type="AlphaFoldDB" id="A0A9P5RXC8"/>
<sequence>MLPQEIQTAVAEFLELHDLARLVRVNKDWNHSCTPILWRALEITGEFQYKWFCSVRALRSLSRQGHHIRTLRTLFPYTLIPFQDADVIPDLHLTRLELTIPPRANLLTEDHTVHIINIIKRSPSLQHLYIGSICRHPGQLFFAIDKHLTRLRYLSLFNISYSDQSFRPDHYPRIGFRLLKAFFDNLPSELEYFALGAHTFWNEGTKENGHSKLDIENYAHDETDFLEFERYFGPGVAKQHKHLKILSLRGMEGDQDKVLPVFLRGCPNLEVFDNPTPDRITARPITGYKLVQAALEEAVGYHLKDLTVVAGEESEWETDGDIAHTISTALSSITGNSFKEVWNKINIQRDCSSSMKATAEAIGRTCQKDLVILRIKNASTMESTDVQLILSHASALREFSSTRSPRLVARDMVAKPWACQWLTTLCVQICGIPRPDLEMDEHGQVLYAVDRKTCRGCFLGRKDIQRQVYQQLGRLVCLEVLNLSCVYREGSRDIYPLDSNPGEPSFNSGLQTDCLDWTLESGLGQLASLKELREVDVRMTWHRLGVRELEWMIQQLPRLNVLKGLNPMADPSSLTGDYISELGVEMWARSHKPDWLPCSRR</sequence>
<dbReference type="Pfam" id="PF12937">
    <property type="entry name" value="F-box-like"/>
    <property type="match status" value="1"/>
</dbReference>
<reference evidence="2" key="1">
    <citation type="journal article" date="2020" name="Fungal Divers.">
        <title>Resolving the Mortierellaceae phylogeny through synthesis of multi-gene phylogenetics and phylogenomics.</title>
        <authorList>
            <person name="Vandepol N."/>
            <person name="Liber J."/>
            <person name="Desiro A."/>
            <person name="Na H."/>
            <person name="Kennedy M."/>
            <person name="Barry K."/>
            <person name="Grigoriev I.V."/>
            <person name="Miller A.N."/>
            <person name="O'Donnell K."/>
            <person name="Stajich J.E."/>
            <person name="Bonito G."/>
        </authorList>
    </citation>
    <scope>NUCLEOTIDE SEQUENCE</scope>
    <source>
        <strain evidence="2">NRRL 6426</strain>
    </source>
</reference>
<organism evidence="2 3">
    <name type="scientific">Linnemannia schmuckeri</name>
    <dbReference type="NCBI Taxonomy" id="64567"/>
    <lineage>
        <taxon>Eukaryota</taxon>
        <taxon>Fungi</taxon>
        <taxon>Fungi incertae sedis</taxon>
        <taxon>Mucoromycota</taxon>
        <taxon>Mortierellomycotina</taxon>
        <taxon>Mortierellomycetes</taxon>
        <taxon>Mortierellales</taxon>
        <taxon>Mortierellaceae</taxon>
        <taxon>Linnemannia</taxon>
    </lineage>
</organism>
<dbReference type="EMBL" id="JAAAUQ010000464">
    <property type="protein sequence ID" value="KAF9150011.1"/>
    <property type="molecule type" value="Genomic_DNA"/>
</dbReference>
<comment type="caution">
    <text evidence="2">The sequence shown here is derived from an EMBL/GenBank/DDBJ whole genome shotgun (WGS) entry which is preliminary data.</text>
</comment>
<dbReference type="SUPFAM" id="SSF52047">
    <property type="entry name" value="RNI-like"/>
    <property type="match status" value="1"/>
</dbReference>
<gene>
    <name evidence="2" type="ORF">BG015_008182</name>
</gene>
<dbReference type="CDD" id="cd09917">
    <property type="entry name" value="F-box_SF"/>
    <property type="match status" value="1"/>
</dbReference>
<dbReference type="Gene3D" id="3.80.10.10">
    <property type="entry name" value="Ribonuclease Inhibitor"/>
    <property type="match status" value="1"/>
</dbReference>
<dbReference type="OrthoDB" id="2317279at2759"/>
<dbReference type="PROSITE" id="PS50181">
    <property type="entry name" value="FBOX"/>
    <property type="match status" value="1"/>
</dbReference>
<dbReference type="Proteomes" id="UP000748756">
    <property type="component" value="Unassembled WGS sequence"/>
</dbReference>
<evidence type="ECO:0000313" key="2">
    <source>
        <dbReference type="EMBL" id="KAF9150011.1"/>
    </source>
</evidence>
<name>A0A9P5RXC8_9FUNG</name>
<accession>A0A9P5RXC8</accession>
<proteinExistence type="predicted"/>